<dbReference type="Pfam" id="PF18557">
    <property type="entry name" value="NepR"/>
    <property type="match status" value="1"/>
</dbReference>
<feature type="region of interest" description="Disordered" evidence="1">
    <location>
        <begin position="1"/>
        <end position="20"/>
    </location>
</feature>
<name>A0A212R3V0_RHOAC</name>
<feature type="domain" description="Anti-sigma factor NepR" evidence="2">
    <location>
        <begin position="25"/>
        <end position="59"/>
    </location>
</feature>
<reference evidence="4" key="1">
    <citation type="submission" date="2017-06" db="EMBL/GenBank/DDBJ databases">
        <authorList>
            <person name="Varghese N."/>
            <person name="Submissions S."/>
        </authorList>
    </citation>
    <scope>NUCLEOTIDE SEQUENCE [LARGE SCALE GENOMIC DNA]</scope>
    <source>
        <strain evidence="4">DSM 137</strain>
    </source>
</reference>
<protein>
    <recommendedName>
        <fullName evidence="2">Anti-sigma factor NepR domain-containing protein</fullName>
    </recommendedName>
</protein>
<evidence type="ECO:0000313" key="3">
    <source>
        <dbReference type="EMBL" id="SNB66706.1"/>
    </source>
</evidence>
<dbReference type="Proteomes" id="UP000198418">
    <property type="component" value="Unassembled WGS sequence"/>
</dbReference>
<proteinExistence type="predicted"/>
<dbReference type="EMBL" id="FYDG01000002">
    <property type="protein sequence ID" value="SNB66706.1"/>
    <property type="molecule type" value="Genomic_DNA"/>
</dbReference>
<accession>A0A212R3V0</accession>
<gene>
    <name evidence="3" type="ORF">SAMN06265338_102518</name>
</gene>
<evidence type="ECO:0000256" key="1">
    <source>
        <dbReference type="SAM" id="MobiDB-lite"/>
    </source>
</evidence>
<dbReference type="InterPro" id="IPR041649">
    <property type="entry name" value="NepR"/>
</dbReference>
<sequence length="74" mass="8262">MAMTDDSKDNSEKSSADIGLEPLLQAHIGRKLREFYDSAVREPVPDRFKLLLDQLENDELESVGDKAEGKAEQA</sequence>
<dbReference type="AlphaFoldDB" id="A0A212R3V0"/>
<feature type="compositionally biased region" description="Basic and acidic residues" evidence="1">
    <location>
        <begin position="1"/>
        <end position="15"/>
    </location>
</feature>
<evidence type="ECO:0000313" key="4">
    <source>
        <dbReference type="Proteomes" id="UP000198418"/>
    </source>
</evidence>
<organism evidence="3 4">
    <name type="scientific">Rhodoblastus acidophilus</name>
    <name type="common">Rhodopseudomonas acidophila</name>
    <dbReference type="NCBI Taxonomy" id="1074"/>
    <lineage>
        <taxon>Bacteria</taxon>
        <taxon>Pseudomonadati</taxon>
        <taxon>Pseudomonadota</taxon>
        <taxon>Alphaproteobacteria</taxon>
        <taxon>Hyphomicrobiales</taxon>
        <taxon>Rhodoblastaceae</taxon>
        <taxon>Rhodoblastus</taxon>
    </lineage>
</organism>
<evidence type="ECO:0000259" key="2">
    <source>
        <dbReference type="Pfam" id="PF18557"/>
    </source>
</evidence>
<keyword evidence="4" id="KW-1185">Reference proteome</keyword>